<keyword evidence="1" id="KW-1133">Transmembrane helix</keyword>
<sequence length="486" mass="52780">MLDRKIMVLIPVALFILLAATIGSLKEETSNTTKLAKNAEPAVVLVQATFAADIEVATPYLDKTKLNYTLNKIIEQVMQGFIPAEESAMWRVLADEMRAKPLDFLQKSGQKKVIHNGYRAVASGFLVTPDGYLVTDAQVVSPDEKLLKQQLSAPILEEAVTLLMGEIAAKAAGIPADARDYVLTAIDDMVVTYYVENIKVKNLQKTYDIGMGVQIPGVHLFQKGLKAEVVQMGVSPKDVAILKMKGHNNLPTVSMGDATDLTPGSKIFVLGYSGVATFHPLYAEINQTQPNLTEGVISAQKTKEGGWGIFQTNADLTSGISGGPVFNEQGEVVGLATFDSQGLNAGQFVVPILVIKECLEKANVKPTEGLVTKTYREAIDLYYQQHYKKALIKFQEVATLYPGHAYVQDFIAASQKAINEGKDKSIPGWVLIGIPVATIMLVMVVVVIIYQREKAPPATVASADTPVEAAVSVEQKDQENKVRDTE</sequence>
<dbReference type="EMBL" id="CP019698">
    <property type="protein sequence ID" value="AQS58200.1"/>
    <property type="molecule type" value="Genomic_DNA"/>
</dbReference>
<name>A0A1S6ITV6_9FIRM</name>
<reference evidence="2 3" key="1">
    <citation type="journal article" date="2016" name="Int. J. Syst. Evol. Microbiol.">
        <title>Desulfotomaculum ferrireducens sp. nov., a moderately thermophilic sulfate-reducing and dissimilatory Fe(III)-reducing bacterium isolated from compost.</title>
        <authorList>
            <person name="Yang G."/>
            <person name="Guo J."/>
            <person name="Zhuang L."/>
            <person name="Yuan Y."/>
            <person name="Zhou S."/>
        </authorList>
    </citation>
    <scope>NUCLEOTIDE SEQUENCE [LARGE SCALE GENOMIC DNA]</scope>
    <source>
        <strain evidence="2 3">GSS09</strain>
    </source>
</reference>
<dbReference type="PANTHER" id="PTHR43019:SF23">
    <property type="entry name" value="PROTEASE DO-LIKE 5, CHLOROPLASTIC"/>
    <property type="match status" value="1"/>
</dbReference>
<dbReference type="KEGG" id="dfg:B0537_03270"/>
<protein>
    <submittedName>
        <fullName evidence="2">Peptidase S1</fullName>
    </submittedName>
</protein>
<organism evidence="2 3">
    <name type="scientific">Desulforamulus ferrireducens</name>
    <dbReference type="NCBI Taxonomy" id="1833852"/>
    <lineage>
        <taxon>Bacteria</taxon>
        <taxon>Bacillati</taxon>
        <taxon>Bacillota</taxon>
        <taxon>Clostridia</taxon>
        <taxon>Eubacteriales</taxon>
        <taxon>Peptococcaceae</taxon>
        <taxon>Desulforamulus</taxon>
    </lineage>
</organism>
<accession>A0A1S6ITV6</accession>
<keyword evidence="1" id="KW-0812">Transmembrane</keyword>
<dbReference type="AlphaFoldDB" id="A0A1S6ITV6"/>
<evidence type="ECO:0000313" key="3">
    <source>
        <dbReference type="Proteomes" id="UP000189464"/>
    </source>
</evidence>
<dbReference type="Proteomes" id="UP000189464">
    <property type="component" value="Chromosome"/>
</dbReference>
<dbReference type="RefSeq" id="WP_238457784.1">
    <property type="nucleotide sequence ID" value="NZ_CP019698.1"/>
</dbReference>
<dbReference type="SUPFAM" id="SSF50494">
    <property type="entry name" value="Trypsin-like serine proteases"/>
    <property type="match status" value="1"/>
</dbReference>
<feature type="transmembrane region" description="Helical" evidence="1">
    <location>
        <begin position="426"/>
        <end position="450"/>
    </location>
</feature>
<keyword evidence="1" id="KW-0472">Membrane</keyword>
<proteinExistence type="predicted"/>
<dbReference type="STRING" id="1833852.B0537_03270"/>
<evidence type="ECO:0000256" key="1">
    <source>
        <dbReference type="SAM" id="Phobius"/>
    </source>
</evidence>
<dbReference type="Gene3D" id="2.40.10.10">
    <property type="entry name" value="Trypsin-like serine proteases"/>
    <property type="match status" value="2"/>
</dbReference>
<dbReference type="Pfam" id="PF13365">
    <property type="entry name" value="Trypsin_2"/>
    <property type="match status" value="1"/>
</dbReference>
<dbReference type="InterPro" id="IPR043504">
    <property type="entry name" value="Peptidase_S1_PA_chymotrypsin"/>
</dbReference>
<keyword evidence="3" id="KW-1185">Reference proteome</keyword>
<gene>
    <name evidence="2" type="ORF">B0537_03270</name>
</gene>
<evidence type="ECO:0000313" key="2">
    <source>
        <dbReference type="EMBL" id="AQS58200.1"/>
    </source>
</evidence>
<dbReference type="PANTHER" id="PTHR43019">
    <property type="entry name" value="SERINE ENDOPROTEASE DEGS"/>
    <property type="match status" value="1"/>
</dbReference>
<dbReference type="InterPro" id="IPR009003">
    <property type="entry name" value="Peptidase_S1_PA"/>
</dbReference>